<dbReference type="RefSeq" id="WP_068613102.1">
    <property type="nucleotide sequence ID" value="NZ_CP016268.1"/>
</dbReference>
<evidence type="ECO:0000259" key="6">
    <source>
        <dbReference type="Pfam" id="PF00593"/>
    </source>
</evidence>
<evidence type="ECO:0000256" key="5">
    <source>
        <dbReference type="SAM" id="SignalP"/>
    </source>
</evidence>
<keyword evidence="3" id="KW-0998">Cell outer membrane</keyword>
<sequence length="957" mass="102598">MNKRIRALLVAVAATSAIMSTTGQAALAQEAGGNSAERRNDAASKRSKEVIEEVVTVGSRRAERTVAESMVPIDVLSGAELESQGAPDMDDMLRTTIPSYNVRRWGTGDEASIVRPAQMRGLPADNNLVLVNGKRRHRSGVITQDGVHGPDLGSIPAMAIKQVEVLRDGASAQYGSDAVAGVLNFMLKDASEGVTLEARTGQFFKGDGELYQLSANAGFPLGQNGFANVTAQWREMAPTDTATQRTAAATIRRSGNAAQRDAIPEIAQEWGQQEVNDDWIVFLNSELEITDSQSFYFFGNVGSRSTETGFNWRNPNSQGSVFTHNFNGQTYRAVMDSNIIPNLGGQVSNCPAMIVPGTGLDGVDLDPTAVANDFAAMNSLPDNCLVYNEFMPGGFTPKFSGKVRDASGVMGIQGVSKRFHDLTYDISLGVGWNDADFHIRETVNPSLGQTAITAGVLQRAFDVGSYSQFEKSFNANFTKALPMEAFVSDLNLAFGVEWREEEWTASIGEVNSWINGPFTTQAGPSSNPNCYGDGTTCQLDATGAPIPLTNMGIGSNGLPGYSPQQAGTWARSNWAFYTDVEGDVTEKFTVGAALRYENFNTFGSTVNGKLSSRLELTENVALRASLSTGFRAPTPAQSNQTKLRTTLIDNELLQSGRIPSTNPIAVSLGGKVLQEEKATSFTLGGVFDVTETLSVTVDYFNIELTDRLATTGNLSIIALGPLTDGSCPIAAADPAANLAQCLQESGVPGAAESSAVSFFTNNFDTTTQGIDIVATWLTDFGRAGTGNFTAAWNWTDTQVDRIEDDISRNTVVNLENALPDQRGIFTYNHSVGDFGLMLRASYYGERKNGGNNGDPLFTGAGDNPQYALDCTGTPNAIGGTVYTDYCFGSDWVFDVEASYYAGENVTLVLGAQNFTDNFGPLDKGNESGLNNIGLTYSNQTPFGFDGGFAYFRMKVDF</sequence>
<evidence type="ECO:0000256" key="1">
    <source>
        <dbReference type="ARBA" id="ARBA00004442"/>
    </source>
</evidence>
<evidence type="ECO:0000256" key="3">
    <source>
        <dbReference type="ARBA" id="ARBA00023237"/>
    </source>
</evidence>
<dbReference type="InterPro" id="IPR012910">
    <property type="entry name" value="Plug_dom"/>
</dbReference>
<dbReference type="PANTHER" id="PTHR47234">
    <property type="match status" value="1"/>
</dbReference>
<reference evidence="8 9" key="1">
    <citation type="submission" date="2016-06" db="EMBL/GenBank/DDBJ databases">
        <title>Complete genome sequence of a deep-branching marine Gamma Proteobacterium Woeseia oceani type strain XK5.</title>
        <authorList>
            <person name="Mu D."/>
            <person name="Du Z."/>
        </authorList>
    </citation>
    <scope>NUCLEOTIDE SEQUENCE [LARGE SCALE GENOMIC DNA]</scope>
    <source>
        <strain evidence="8 9">XK5</strain>
    </source>
</reference>
<dbReference type="AlphaFoldDB" id="A0A193LDL0"/>
<evidence type="ECO:0008006" key="10">
    <source>
        <dbReference type="Google" id="ProtNLM"/>
    </source>
</evidence>
<keyword evidence="2 4" id="KW-0472">Membrane</keyword>
<dbReference type="Gene3D" id="2.170.130.10">
    <property type="entry name" value="TonB-dependent receptor, plug domain"/>
    <property type="match status" value="1"/>
</dbReference>
<comment type="similarity">
    <text evidence="4">Belongs to the TonB-dependent receptor family.</text>
</comment>
<name>A0A193LDL0_9GAMM</name>
<dbReference type="STRING" id="1548547.BA177_03915"/>
<feature type="chain" id="PRO_5008260095" description="TonB-dependent receptor" evidence="5">
    <location>
        <begin position="26"/>
        <end position="957"/>
    </location>
</feature>
<keyword evidence="5" id="KW-0732">Signal</keyword>
<feature type="signal peptide" evidence="5">
    <location>
        <begin position="1"/>
        <end position="25"/>
    </location>
</feature>
<dbReference type="OrthoDB" id="9815954at2"/>
<dbReference type="InterPro" id="IPR037066">
    <property type="entry name" value="Plug_dom_sf"/>
</dbReference>
<feature type="domain" description="TonB-dependent receptor-like beta-barrel" evidence="6">
    <location>
        <begin position="424"/>
        <end position="913"/>
    </location>
</feature>
<evidence type="ECO:0000259" key="7">
    <source>
        <dbReference type="Pfam" id="PF07715"/>
    </source>
</evidence>
<dbReference type="SUPFAM" id="SSF56935">
    <property type="entry name" value="Porins"/>
    <property type="match status" value="1"/>
</dbReference>
<feature type="domain" description="TonB-dependent receptor plug" evidence="7">
    <location>
        <begin position="67"/>
        <end position="182"/>
    </location>
</feature>
<evidence type="ECO:0000256" key="2">
    <source>
        <dbReference type="ARBA" id="ARBA00023136"/>
    </source>
</evidence>
<keyword evidence="4" id="KW-0798">TonB box</keyword>
<dbReference type="InterPro" id="IPR036942">
    <property type="entry name" value="Beta-barrel_TonB_sf"/>
</dbReference>
<evidence type="ECO:0000313" key="8">
    <source>
        <dbReference type="EMBL" id="ANO50469.1"/>
    </source>
</evidence>
<proteinExistence type="inferred from homology"/>
<dbReference type="Gene3D" id="2.40.170.20">
    <property type="entry name" value="TonB-dependent receptor, beta-barrel domain"/>
    <property type="match status" value="1"/>
</dbReference>
<dbReference type="EMBL" id="CP016268">
    <property type="protein sequence ID" value="ANO50469.1"/>
    <property type="molecule type" value="Genomic_DNA"/>
</dbReference>
<dbReference type="Pfam" id="PF07715">
    <property type="entry name" value="Plug"/>
    <property type="match status" value="1"/>
</dbReference>
<evidence type="ECO:0000256" key="4">
    <source>
        <dbReference type="RuleBase" id="RU003357"/>
    </source>
</evidence>
<keyword evidence="9" id="KW-1185">Reference proteome</keyword>
<organism evidence="8 9">
    <name type="scientific">Woeseia oceani</name>
    <dbReference type="NCBI Taxonomy" id="1548547"/>
    <lineage>
        <taxon>Bacteria</taxon>
        <taxon>Pseudomonadati</taxon>
        <taxon>Pseudomonadota</taxon>
        <taxon>Gammaproteobacteria</taxon>
        <taxon>Woeseiales</taxon>
        <taxon>Woeseiaceae</taxon>
        <taxon>Woeseia</taxon>
    </lineage>
</organism>
<accession>A0A193LDL0</accession>
<protein>
    <recommendedName>
        <fullName evidence="10">TonB-dependent receptor</fullName>
    </recommendedName>
</protein>
<dbReference type="KEGG" id="woc:BA177_03915"/>
<dbReference type="Proteomes" id="UP000092695">
    <property type="component" value="Chromosome"/>
</dbReference>
<dbReference type="GO" id="GO:0009279">
    <property type="term" value="C:cell outer membrane"/>
    <property type="evidence" value="ECO:0007669"/>
    <property type="project" value="UniProtKB-SubCell"/>
</dbReference>
<dbReference type="InterPro" id="IPR000531">
    <property type="entry name" value="Beta-barrel_TonB"/>
</dbReference>
<gene>
    <name evidence="8" type="ORF">BA177_03915</name>
</gene>
<dbReference type="PANTHER" id="PTHR47234:SF3">
    <property type="entry name" value="SECRETIN_TONB SHORT N-TERMINAL DOMAIN-CONTAINING PROTEIN"/>
    <property type="match status" value="1"/>
</dbReference>
<dbReference type="Pfam" id="PF00593">
    <property type="entry name" value="TonB_dep_Rec_b-barrel"/>
    <property type="match status" value="1"/>
</dbReference>
<comment type="subcellular location">
    <subcellularLocation>
        <location evidence="1 4">Cell outer membrane</location>
    </subcellularLocation>
</comment>
<evidence type="ECO:0000313" key="9">
    <source>
        <dbReference type="Proteomes" id="UP000092695"/>
    </source>
</evidence>